<keyword evidence="7 10" id="KW-0414">Isoprene biosynthesis</keyword>
<dbReference type="AlphaFoldDB" id="D3LUV3"/>
<dbReference type="EC" id="2.7.7.60" evidence="10"/>
<dbReference type="GO" id="GO:0016114">
    <property type="term" value="P:terpenoid biosynthetic process"/>
    <property type="evidence" value="ECO:0007669"/>
    <property type="project" value="InterPro"/>
</dbReference>
<evidence type="ECO:0000313" key="14">
    <source>
        <dbReference type="Proteomes" id="UP000003242"/>
    </source>
</evidence>
<comment type="function">
    <text evidence="10">Bifunctional enzyme that catalyzes the formation of 4-diphosphocytidyl-2-C-methyl-D-erythritol from CTP and 2-C-methyl-D-erythritol 4-phosphate (MEP) (IspD), and catalyzes the conversion of 4-diphosphocytidyl-2-C-methyl-D-erythritol 2-phosphate (CDP-ME2P) to 2-C-methyl-D-erythritol 2,4-cyclodiphosphate (ME-CPP) with a corresponding release of cytidine 5-monophosphate (CMP) (IspF).</text>
</comment>
<feature type="binding site" evidence="10">
    <location>
        <position position="375"/>
    </location>
    <ligand>
        <name>4-CDP-2-C-methyl-D-erythritol 2-phosphate</name>
        <dbReference type="ChEBI" id="CHEBI:57919"/>
    </ligand>
</feature>
<evidence type="ECO:0000256" key="8">
    <source>
        <dbReference type="ARBA" id="ARBA00023239"/>
    </source>
</evidence>
<feature type="domain" description="2-C-methyl-D-erythritol 2,4-cyclodiphosphate synthase" evidence="11">
    <location>
        <begin position="235"/>
        <end position="387"/>
    </location>
</feature>
<feature type="region of interest" description="2-C-methyl-D-erythritol 2,4-cyclodiphosphate synthase" evidence="10">
    <location>
        <begin position="235"/>
        <end position="393"/>
    </location>
</feature>
<evidence type="ECO:0000313" key="15">
    <source>
        <dbReference type="Proteomes" id="UP000004018"/>
    </source>
</evidence>
<feature type="binding site" evidence="10">
    <location>
        <position position="275"/>
    </location>
    <ligand>
        <name>a divalent metal cation</name>
        <dbReference type="ChEBI" id="CHEBI:60240"/>
    </ligand>
</feature>
<feature type="binding site" evidence="10">
    <location>
        <begin position="267"/>
        <end position="268"/>
    </location>
    <ligand>
        <name>4-CDP-2-C-methyl-D-erythritol 2-phosphate</name>
        <dbReference type="ChEBI" id="CHEBI:57919"/>
    </ligand>
</feature>
<comment type="caution">
    <text evidence="10">Lacks conserved residue(s) required for the propagation of feature annotation.</text>
</comment>
<feature type="site" description="Transition state stabilizer" evidence="10">
    <location>
        <position position="267"/>
    </location>
</feature>
<sequence>MKVSVIIVAAGSGRRFGYERNKLFYPLCGKPVLQHTLEHVFAAKSVREVIVVHAECDYHDIVQVTEALHPSVPVRYVLGGAERGDSVYNGLAATADDTDIVMVHDGSRPLAGPEWFDNALAVMKTSRAAIYAIPVKDTIKLRSGDSMYGTQSVRTLERSRLVAAQTPQIFHKELLLKAHEYAKKHHVTGTDDASLVEALGEPVTILAGDERNHKVTTMEDVPILEFYLQGPVEHRVGSGYDVHPLEPHGKLILGGVEIPFEKGLSGHSDADVLIHAVIDALLGAAGLKDIGTYFPDTDAAYKNISGVILLQKVRQILVENACRIVNVDVTLLAQRPKIKPYVSQMIANIAAALQLEPEAVSVKATTTEHLGFVGKEEGMAAQAAAMVIKYRSV</sequence>
<dbReference type="InterPro" id="IPR036571">
    <property type="entry name" value="MECDP_synthase_sf"/>
</dbReference>
<proteinExistence type="inferred from homology"/>
<comment type="similarity">
    <text evidence="10">In the N-terminal section; belongs to the IspD/TarI cytidylyltransferase family. IspD subfamily.</text>
</comment>
<evidence type="ECO:0000256" key="6">
    <source>
        <dbReference type="ARBA" id="ARBA00022723"/>
    </source>
</evidence>
<evidence type="ECO:0000259" key="11">
    <source>
        <dbReference type="Pfam" id="PF02542"/>
    </source>
</evidence>
<dbReference type="CDD" id="cd00554">
    <property type="entry name" value="MECDP_synthase"/>
    <property type="match status" value="1"/>
</dbReference>
<evidence type="ECO:0000313" key="12">
    <source>
        <dbReference type="EMBL" id="EFD94102.1"/>
    </source>
</evidence>
<dbReference type="CDD" id="cd02516">
    <property type="entry name" value="CDP-ME_synthetase"/>
    <property type="match status" value="1"/>
</dbReference>
<evidence type="ECO:0000256" key="3">
    <source>
        <dbReference type="ARBA" id="ARBA00004709"/>
    </source>
</evidence>
<reference evidence="12" key="2">
    <citation type="submission" date="2009-12" db="EMBL/GenBank/DDBJ databases">
        <authorList>
            <person name="Madupu R."/>
            <person name="Durkin A.S."/>
            <person name="Torralba M."/>
            <person name="Methe B."/>
            <person name="Sutton G.G."/>
            <person name="Strausberg R.L."/>
            <person name="Nelson K.E."/>
        </authorList>
    </citation>
    <scope>NUCLEOTIDE SEQUENCE</scope>
    <source>
        <strain evidence="12">28L</strain>
    </source>
</reference>
<comment type="similarity">
    <text evidence="10">In the C-terminal section; belongs to the IspF family.</text>
</comment>
<dbReference type="PANTHER" id="PTHR43181">
    <property type="entry name" value="2-C-METHYL-D-ERYTHRITOL 2,4-CYCLODIPHOSPHATE SYNTHASE, CHLOROPLASTIC"/>
    <property type="match status" value="1"/>
</dbReference>
<name>D3LUV3_9FIRM</name>
<comment type="cofactor">
    <cofactor evidence="2 10">
        <name>a divalent metal cation</name>
        <dbReference type="ChEBI" id="CHEBI:60240"/>
    </cofactor>
</comment>
<dbReference type="GO" id="GO:0008685">
    <property type="term" value="F:2-C-methyl-D-erythritol 2,4-cyclodiphosphate synthase activity"/>
    <property type="evidence" value="ECO:0007669"/>
    <property type="project" value="UniProtKB-UniRule"/>
</dbReference>
<evidence type="ECO:0000256" key="10">
    <source>
        <dbReference type="HAMAP-Rule" id="MF_01520"/>
    </source>
</evidence>
<keyword evidence="6 10" id="KW-0479">Metal-binding</keyword>
<feature type="binding site" evidence="10">
    <location>
        <begin position="365"/>
        <end position="368"/>
    </location>
    <ligand>
        <name>4-CDP-2-C-methyl-D-erythritol 2-phosphate</name>
        <dbReference type="ChEBI" id="CHEBI:57919"/>
    </ligand>
</feature>
<keyword evidence="8 10" id="KW-0456">Lyase</keyword>
<dbReference type="OrthoDB" id="9806837at2"/>
<dbReference type="Pfam" id="PF02542">
    <property type="entry name" value="YgbB"/>
    <property type="match status" value="1"/>
</dbReference>
<dbReference type="HAMAP" id="MF_00108">
    <property type="entry name" value="IspD"/>
    <property type="match status" value="1"/>
</dbReference>
<feature type="site" description="Transition state stabilizer" evidence="10">
    <location>
        <position position="15"/>
    </location>
</feature>
<dbReference type="InterPro" id="IPR034683">
    <property type="entry name" value="IspD/TarI"/>
</dbReference>
<feature type="binding site" evidence="10">
    <location>
        <position position="243"/>
    </location>
    <ligand>
        <name>a divalent metal cation</name>
        <dbReference type="ChEBI" id="CHEBI:60240"/>
    </ligand>
</feature>
<evidence type="ECO:0000256" key="4">
    <source>
        <dbReference type="ARBA" id="ARBA00022679"/>
    </source>
</evidence>
<comment type="pathway">
    <text evidence="3 10">Isoprenoid biosynthesis; isopentenyl diphosphate biosynthesis via DXP pathway; isopentenyl diphosphate from 1-deoxy-D-xylulose 5-phosphate: step 4/6.</text>
</comment>
<feature type="binding site" evidence="10">
    <location>
        <position position="241"/>
    </location>
    <ligand>
        <name>a divalent metal cation</name>
        <dbReference type="ChEBI" id="CHEBI:60240"/>
    </ligand>
</feature>
<comment type="catalytic activity">
    <reaction evidence="1 10">
        <text>4-CDP-2-C-methyl-D-erythritol 2-phosphate = 2-C-methyl-D-erythritol 2,4-cyclic diphosphate + CMP</text>
        <dbReference type="Rhea" id="RHEA:23864"/>
        <dbReference type="ChEBI" id="CHEBI:57919"/>
        <dbReference type="ChEBI" id="CHEBI:58483"/>
        <dbReference type="ChEBI" id="CHEBI:60377"/>
        <dbReference type="EC" id="4.6.1.12"/>
    </reaction>
</comment>
<dbReference type="PANTHER" id="PTHR43181:SF1">
    <property type="entry name" value="2-C-METHYL-D-ERYTHRITOL 2,4-CYCLODIPHOSPHATE SYNTHASE, CHLOROPLASTIC"/>
    <property type="match status" value="1"/>
</dbReference>
<dbReference type="Gene3D" id="3.30.1330.50">
    <property type="entry name" value="2-C-methyl-D-erythritol 2,4-cyclodiphosphate synthase"/>
    <property type="match status" value="1"/>
</dbReference>
<evidence type="ECO:0000256" key="7">
    <source>
        <dbReference type="ARBA" id="ARBA00023229"/>
    </source>
</evidence>
<accession>D3LUV3</accession>
<keyword evidence="15" id="KW-1185">Reference proteome</keyword>
<dbReference type="EMBL" id="AFIJ01000033">
    <property type="protein sequence ID" value="EGL39735.1"/>
    <property type="molecule type" value="Genomic_DNA"/>
</dbReference>
<dbReference type="GO" id="GO:0046872">
    <property type="term" value="F:metal ion binding"/>
    <property type="evidence" value="ECO:0007669"/>
    <property type="project" value="UniProtKB-KW"/>
</dbReference>
<feature type="site" description="Transition state stabilizer" evidence="10">
    <location>
        <position position="22"/>
    </location>
</feature>
<dbReference type="UniPathway" id="UPA00056">
    <property type="reaction ID" value="UER00093"/>
</dbReference>
<reference evidence="14" key="1">
    <citation type="submission" date="2009-12" db="EMBL/GenBank/DDBJ databases">
        <title>Sequence of Clostridiales genomosp. BVAB3 str. UPII9-5.</title>
        <authorList>
            <person name="Madupu R."/>
            <person name="Durkin A.S."/>
            <person name="Torralba M."/>
            <person name="Methe B."/>
            <person name="Sutton G.G."/>
            <person name="Strausberg R.L."/>
            <person name="Nelson K.E."/>
        </authorList>
    </citation>
    <scope>NUCLEOTIDE SEQUENCE [LARGE SCALE GENOMIC DNA]</scope>
    <source>
        <strain evidence="14">28L</strain>
    </source>
</reference>
<protein>
    <recommendedName>
        <fullName evidence="10">Bifunctional enzyme IspD/IspF</fullName>
    </recommendedName>
    <domain>
        <recommendedName>
            <fullName evidence="10">2-C-methyl-D-erythritol 4-phosphate cytidylyltransferase</fullName>
            <ecNumber evidence="10">2.7.7.60</ecNumber>
        </recommendedName>
        <alternativeName>
            <fullName evidence="10">4-diphosphocytidyl-2C-methyl-D-erythritol synthase</fullName>
        </alternativeName>
        <alternativeName>
            <fullName evidence="10">MEP cytidylyltransferase</fullName>
            <shortName evidence="10">MCT</shortName>
        </alternativeName>
    </domain>
    <domain>
        <recommendedName>
            <fullName evidence="10">2-C-methyl-D-erythritol 2,4-cyclodiphosphate synthase</fullName>
            <shortName evidence="10">MECDP-synthase</shortName>
            <shortName evidence="10">MECPP-synthase</shortName>
            <shortName evidence="10">MECPS</shortName>
            <ecNumber evidence="10">4.6.1.12</ecNumber>
        </recommendedName>
    </domain>
</protein>
<feature type="binding site" evidence="10">
    <location>
        <begin position="241"/>
        <end position="243"/>
    </location>
    <ligand>
        <name>4-CDP-2-C-methyl-D-erythritol 2-phosphate</name>
        <dbReference type="ChEBI" id="CHEBI:57919"/>
    </ligand>
</feature>
<dbReference type="FunFam" id="3.90.550.10:FF:000003">
    <property type="entry name" value="2-C-methyl-D-erythritol 4-phosphate cytidylyltransferase"/>
    <property type="match status" value="1"/>
</dbReference>
<comment type="catalytic activity">
    <reaction evidence="10">
        <text>2-C-methyl-D-erythritol 4-phosphate + CTP + H(+) = 4-CDP-2-C-methyl-D-erythritol + diphosphate</text>
        <dbReference type="Rhea" id="RHEA:13429"/>
        <dbReference type="ChEBI" id="CHEBI:15378"/>
        <dbReference type="ChEBI" id="CHEBI:33019"/>
        <dbReference type="ChEBI" id="CHEBI:37563"/>
        <dbReference type="ChEBI" id="CHEBI:57823"/>
        <dbReference type="ChEBI" id="CHEBI:58262"/>
        <dbReference type="EC" id="2.7.7.60"/>
    </reaction>
</comment>
<organism evidence="12 14">
    <name type="scientific">Megasphaera lornae</name>
    <dbReference type="NCBI Taxonomy" id="1000568"/>
    <lineage>
        <taxon>Bacteria</taxon>
        <taxon>Bacillati</taxon>
        <taxon>Bacillota</taxon>
        <taxon>Negativicutes</taxon>
        <taxon>Veillonellales</taxon>
        <taxon>Veillonellaceae</taxon>
        <taxon>Megasphaera</taxon>
    </lineage>
</organism>
<dbReference type="Proteomes" id="UP000004018">
    <property type="component" value="Unassembled WGS sequence"/>
</dbReference>
<dbReference type="eggNOG" id="COG1211">
    <property type="taxonomic scope" value="Bacteria"/>
</dbReference>
<feature type="binding site" evidence="10">
    <location>
        <begin position="289"/>
        <end position="291"/>
    </location>
    <ligand>
        <name>4-CDP-2-C-methyl-D-erythritol 2-phosphate</name>
        <dbReference type="ChEBI" id="CHEBI:57919"/>
    </ligand>
</feature>
<dbReference type="GO" id="GO:0019288">
    <property type="term" value="P:isopentenyl diphosphate biosynthetic process, methylerythritol 4-phosphate pathway"/>
    <property type="evidence" value="ECO:0007669"/>
    <property type="project" value="UniProtKB-UniRule"/>
</dbReference>
<dbReference type="SUPFAM" id="SSF69765">
    <property type="entry name" value="IpsF-like"/>
    <property type="match status" value="1"/>
</dbReference>
<evidence type="ECO:0000256" key="9">
    <source>
        <dbReference type="ARBA" id="ARBA00023268"/>
    </source>
</evidence>
<keyword evidence="9 10" id="KW-0511">Multifunctional enzyme</keyword>
<evidence type="ECO:0000256" key="5">
    <source>
        <dbReference type="ARBA" id="ARBA00022695"/>
    </source>
</evidence>
<feature type="binding site" evidence="10">
    <location>
        <begin position="294"/>
        <end position="298"/>
    </location>
    <ligand>
        <name>4-CDP-2-C-methyl-D-erythritol 2-phosphate</name>
        <dbReference type="ChEBI" id="CHEBI:57919"/>
    </ligand>
</feature>
<dbReference type="PROSITE" id="PS01350">
    <property type="entry name" value="ISPF"/>
    <property type="match status" value="1"/>
</dbReference>
<dbReference type="HAMAP" id="MF_01520">
    <property type="entry name" value="IspDF"/>
    <property type="match status" value="1"/>
</dbReference>
<dbReference type="Proteomes" id="UP000003242">
    <property type="component" value="Unassembled WGS sequence"/>
</dbReference>
<dbReference type="InterPro" id="IPR026596">
    <property type="entry name" value="IspD/F"/>
</dbReference>
<evidence type="ECO:0000256" key="2">
    <source>
        <dbReference type="ARBA" id="ARBA00001968"/>
    </source>
</evidence>
<dbReference type="HAMAP" id="MF_00107">
    <property type="entry name" value="IspF"/>
    <property type="match status" value="1"/>
</dbReference>
<feature type="site" description="Positions MEP for the nucleophilic attack" evidence="10">
    <location>
        <position position="158"/>
    </location>
</feature>
<comment type="pathway">
    <text evidence="10">Isoprenoid biosynthesis; isopentenyl diphosphate biosynthesis via DXP pathway; isopentenyl diphosphate from 1-deoxy-D-xylulose 5-phosphate: step 2/6.</text>
</comment>
<dbReference type="NCBIfam" id="TIGR00151">
    <property type="entry name" value="ispF"/>
    <property type="match status" value="1"/>
</dbReference>
<dbReference type="SUPFAM" id="SSF53448">
    <property type="entry name" value="Nucleotide-diphospho-sugar transferases"/>
    <property type="match status" value="1"/>
</dbReference>
<dbReference type="EMBL" id="ADGP01000019">
    <property type="protein sequence ID" value="EFD94102.1"/>
    <property type="molecule type" value="Genomic_DNA"/>
</dbReference>
<comment type="caution">
    <text evidence="12">The sequence shown here is derived from an EMBL/GenBank/DDBJ whole genome shotgun (WGS) entry which is preliminary data.</text>
</comment>
<feature type="binding site" evidence="10">
    <location>
        <position position="372"/>
    </location>
    <ligand>
        <name>4-CDP-2-C-methyl-D-erythritol 2-phosphate</name>
        <dbReference type="ChEBI" id="CHEBI:57919"/>
    </ligand>
</feature>
<gene>
    <name evidence="10" type="primary">ispDF</name>
    <name evidence="12" type="synonym">ispF</name>
    <name evidence="12" type="ORF">HMPREF0889_1651</name>
    <name evidence="13" type="ORF">HMPREF1039_0996</name>
</gene>
<dbReference type="STRING" id="699218.HMPREF0889_1651"/>
<dbReference type="Pfam" id="PF01128">
    <property type="entry name" value="IspD"/>
    <property type="match status" value="1"/>
</dbReference>
<dbReference type="GO" id="GO:0050518">
    <property type="term" value="F:2-C-methyl-D-erythritol 4-phosphate cytidylyltransferase activity"/>
    <property type="evidence" value="ECO:0007669"/>
    <property type="project" value="UniProtKB-UniRule"/>
</dbReference>
<dbReference type="Gene3D" id="3.90.550.10">
    <property type="entry name" value="Spore Coat Polysaccharide Biosynthesis Protein SpsA, Chain A"/>
    <property type="match status" value="1"/>
</dbReference>
<keyword evidence="5 10" id="KW-0548">Nucleotidyltransferase</keyword>
<keyword evidence="4 10" id="KW-0808">Transferase</keyword>
<dbReference type="InterPro" id="IPR001228">
    <property type="entry name" value="IspD"/>
</dbReference>
<evidence type="ECO:0000313" key="13">
    <source>
        <dbReference type="EMBL" id="EGL39735.1"/>
    </source>
</evidence>
<dbReference type="NCBIfam" id="TIGR00453">
    <property type="entry name" value="ispD"/>
    <property type="match status" value="1"/>
</dbReference>
<feature type="region of interest" description="2-C-methyl-D-erythritol 4-phosphate cytidylyltransferase" evidence="10">
    <location>
        <begin position="1"/>
        <end position="235"/>
    </location>
</feature>
<dbReference type="InterPro" id="IPR029044">
    <property type="entry name" value="Nucleotide-diphossugar_trans"/>
</dbReference>
<dbReference type="RefSeq" id="WP_007391340.1">
    <property type="nucleotide sequence ID" value="NZ_ADGP01000019.1"/>
</dbReference>
<dbReference type="EC" id="4.6.1.12" evidence="10"/>
<dbReference type="InterPro" id="IPR020555">
    <property type="entry name" value="MECDP_synthase_CS"/>
</dbReference>
<evidence type="ECO:0000256" key="1">
    <source>
        <dbReference type="ARBA" id="ARBA00000200"/>
    </source>
</evidence>
<feature type="site" description="Transition state stabilizer" evidence="10">
    <location>
        <position position="366"/>
    </location>
</feature>
<dbReference type="eggNOG" id="COG0245">
    <property type="taxonomic scope" value="Bacteria"/>
</dbReference>
<reference evidence="13 15" key="3">
    <citation type="submission" date="2011-04" db="EMBL/GenBank/DDBJ databases">
        <authorList>
            <person name="Harkins D.M."/>
            <person name="Madupu R."/>
            <person name="Durkin A.S."/>
            <person name="Torralba M."/>
            <person name="Methe B."/>
            <person name="Sutton G.G."/>
            <person name="Nelson K.E."/>
        </authorList>
    </citation>
    <scope>NUCLEOTIDE SEQUENCE [LARGE SCALE GENOMIC DNA]</scope>
    <source>
        <strain evidence="13 15">UPII 199-6</strain>
    </source>
</reference>
<dbReference type="InterPro" id="IPR003526">
    <property type="entry name" value="MECDP_synthase"/>
</dbReference>
<feature type="site" description="Positions MEP for the nucleophilic attack" evidence="10">
    <location>
        <position position="214"/>
    </location>
</feature>